<feature type="transmembrane region" description="Helical" evidence="7">
    <location>
        <begin position="81"/>
        <end position="103"/>
    </location>
</feature>
<keyword evidence="3" id="KW-1003">Cell membrane</keyword>
<feature type="transmembrane region" description="Helical" evidence="7">
    <location>
        <begin position="262"/>
        <end position="280"/>
    </location>
</feature>
<gene>
    <name evidence="8" type="ORF">GCM10011386_47530</name>
</gene>
<evidence type="ECO:0000313" key="8">
    <source>
        <dbReference type="EMBL" id="GGC49774.1"/>
    </source>
</evidence>
<dbReference type="EMBL" id="BMIK01000035">
    <property type="protein sequence ID" value="GGC49774.1"/>
    <property type="molecule type" value="Genomic_DNA"/>
</dbReference>
<organism evidence="8 9">
    <name type="scientific">Parapedobacter defluvii</name>
    <dbReference type="NCBI Taxonomy" id="2045106"/>
    <lineage>
        <taxon>Bacteria</taxon>
        <taxon>Pseudomonadati</taxon>
        <taxon>Bacteroidota</taxon>
        <taxon>Sphingobacteriia</taxon>
        <taxon>Sphingobacteriales</taxon>
        <taxon>Sphingobacteriaceae</taxon>
        <taxon>Parapedobacter</taxon>
    </lineage>
</organism>
<evidence type="ECO:0000313" key="9">
    <source>
        <dbReference type="Proteomes" id="UP000597338"/>
    </source>
</evidence>
<accession>A0ABQ1MZE1</accession>
<feature type="transmembrane region" description="Helical" evidence="7">
    <location>
        <begin position="115"/>
        <end position="138"/>
    </location>
</feature>
<name>A0ABQ1MZE1_9SPHI</name>
<protein>
    <submittedName>
        <fullName evidence="8">Cytochrome D ubiquinol oxidase subunit II</fullName>
    </submittedName>
</protein>
<dbReference type="InterPro" id="IPR003317">
    <property type="entry name" value="Cyt-d_oxidase_su2"/>
</dbReference>
<feature type="transmembrane region" description="Helical" evidence="7">
    <location>
        <begin position="202"/>
        <end position="222"/>
    </location>
</feature>
<evidence type="ECO:0000256" key="2">
    <source>
        <dbReference type="ARBA" id="ARBA00007543"/>
    </source>
</evidence>
<keyword evidence="4 7" id="KW-0812">Transmembrane</keyword>
<evidence type="ECO:0000256" key="5">
    <source>
        <dbReference type="ARBA" id="ARBA00022989"/>
    </source>
</evidence>
<feature type="transmembrane region" description="Helical" evidence="7">
    <location>
        <begin position="306"/>
        <end position="325"/>
    </location>
</feature>
<evidence type="ECO:0000256" key="4">
    <source>
        <dbReference type="ARBA" id="ARBA00022692"/>
    </source>
</evidence>
<comment type="caution">
    <text evidence="8">The sequence shown here is derived from an EMBL/GenBank/DDBJ whole genome shotgun (WGS) entry which is preliminary data.</text>
</comment>
<comment type="similarity">
    <text evidence="2">Belongs to the cytochrome ubiquinol oxidase subunit 2 family.</text>
</comment>
<evidence type="ECO:0000256" key="3">
    <source>
        <dbReference type="ARBA" id="ARBA00022475"/>
    </source>
</evidence>
<dbReference type="PANTHER" id="PTHR43141:SF4">
    <property type="entry name" value="CYTOCHROME BD2 SUBUNIT II"/>
    <property type="match status" value="1"/>
</dbReference>
<feature type="transmembrane region" description="Helical" evidence="7">
    <location>
        <begin position="6"/>
        <end position="33"/>
    </location>
</feature>
<feature type="transmembrane region" description="Helical" evidence="7">
    <location>
        <begin position="54"/>
        <end position="75"/>
    </location>
</feature>
<keyword evidence="9" id="KW-1185">Reference proteome</keyword>
<sequence>MIFVVIVFLWTSICLYLLLGGADFGAGIVELVVPRRYKLQVRTVMTRAIGPIWEANHMWLIIAIVILFVGFPKIYTTMSTFMHIPLVAMLLGIIARGTAFVFRNYDAVDDHWQTLYARIFMWSSVVTPFFLGVIAAATVSRTIDPQAGDFFSAYIGSWLTWFGGAIGLFTTAICGYLASTYAIGTIAQETDQTLAIRIAKRFIYFVVVTGALVFLAAVYSKIPLIEWIFSGAIGQLAIGLATVSLVLTFLAFRKRKAVVSRILAGFQVVMILLAATYQHYPELVLFKNGQGLSLLDHAGDEKTIRALAWALLLGSVLILPFLFYLMRVFGNRPAQTDKYDT</sequence>
<evidence type="ECO:0000256" key="7">
    <source>
        <dbReference type="SAM" id="Phobius"/>
    </source>
</evidence>
<keyword evidence="6 7" id="KW-0472">Membrane</keyword>
<dbReference type="Pfam" id="PF02322">
    <property type="entry name" value="Cyt_bd_oxida_II"/>
    <property type="match status" value="1"/>
</dbReference>
<dbReference type="Proteomes" id="UP000597338">
    <property type="component" value="Unassembled WGS sequence"/>
</dbReference>
<evidence type="ECO:0000256" key="6">
    <source>
        <dbReference type="ARBA" id="ARBA00023136"/>
    </source>
</evidence>
<keyword evidence="5 7" id="KW-1133">Transmembrane helix</keyword>
<feature type="transmembrane region" description="Helical" evidence="7">
    <location>
        <begin position="158"/>
        <end position="181"/>
    </location>
</feature>
<feature type="transmembrane region" description="Helical" evidence="7">
    <location>
        <begin position="228"/>
        <end position="250"/>
    </location>
</feature>
<evidence type="ECO:0000256" key="1">
    <source>
        <dbReference type="ARBA" id="ARBA00004651"/>
    </source>
</evidence>
<comment type="subcellular location">
    <subcellularLocation>
        <location evidence="1">Cell membrane</location>
        <topology evidence="1">Multi-pass membrane protein</topology>
    </subcellularLocation>
</comment>
<proteinExistence type="inferred from homology"/>
<dbReference type="RefSeq" id="WP_188753986.1">
    <property type="nucleotide sequence ID" value="NZ_BMIK01000035.1"/>
</dbReference>
<dbReference type="PANTHER" id="PTHR43141">
    <property type="entry name" value="CYTOCHROME BD2 SUBUNIT II"/>
    <property type="match status" value="1"/>
</dbReference>
<reference evidence="9" key="1">
    <citation type="journal article" date="2019" name="Int. J. Syst. Evol. Microbiol.">
        <title>The Global Catalogue of Microorganisms (GCM) 10K type strain sequencing project: providing services to taxonomists for standard genome sequencing and annotation.</title>
        <authorList>
            <consortium name="The Broad Institute Genomics Platform"/>
            <consortium name="The Broad Institute Genome Sequencing Center for Infectious Disease"/>
            <person name="Wu L."/>
            <person name="Ma J."/>
        </authorList>
    </citation>
    <scope>NUCLEOTIDE SEQUENCE [LARGE SCALE GENOMIC DNA]</scope>
    <source>
        <strain evidence="9">CGMCC 1.15342</strain>
    </source>
</reference>